<dbReference type="Gene3D" id="3.30.70.100">
    <property type="match status" value="1"/>
</dbReference>
<dbReference type="eggNOG" id="COG2608">
    <property type="taxonomic scope" value="Bacteria"/>
</dbReference>
<dbReference type="GO" id="GO:0046872">
    <property type="term" value="F:metal ion binding"/>
    <property type="evidence" value="ECO:0007669"/>
    <property type="project" value="InterPro"/>
</dbReference>
<name>A0A0U1PV95_9MICO</name>
<dbReference type="SUPFAM" id="SSF55008">
    <property type="entry name" value="HMA, heavy metal-associated domain"/>
    <property type="match status" value="1"/>
</dbReference>
<dbReference type="Proteomes" id="UP000052979">
    <property type="component" value="Unassembled WGS sequence"/>
</dbReference>
<dbReference type="EMBL" id="LBFI01000012">
    <property type="protein sequence ID" value="KKM46830.1"/>
    <property type="molecule type" value="Genomic_DNA"/>
</dbReference>
<dbReference type="InterPro" id="IPR036163">
    <property type="entry name" value="HMA_dom_sf"/>
</dbReference>
<dbReference type="STRING" id="145458.APU90_06895"/>
<evidence type="ECO:0000259" key="1">
    <source>
        <dbReference type="PROSITE" id="PS50846"/>
    </source>
</evidence>
<gene>
    <name evidence="2" type="ORF">VT73_01800</name>
</gene>
<evidence type="ECO:0000313" key="3">
    <source>
        <dbReference type="Proteomes" id="UP000052979"/>
    </source>
</evidence>
<dbReference type="PATRIC" id="fig|145458.8.peg.338"/>
<dbReference type="AlphaFoldDB" id="A0A0U1PV95"/>
<dbReference type="InterPro" id="IPR006121">
    <property type="entry name" value="HMA_dom"/>
</dbReference>
<sequence>MTCEHCVRSVTAELTAYPEVKKIDISLVPDGVSTVTVESSLPLSREQIASAIADAGYQLAPLD</sequence>
<dbReference type="CDD" id="cd00371">
    <property type="entry name" value="HMA"/>
    <property type="match status" value="1"/>
</dbReference>
<dbReference type="PROSITE" id="PS50846">
    <property type="entry name" value="HMA_2"/>
    <property type="match status" value="1"/>
</dbReference>
<keyword evidence="3" id="KW-1185">Reference proteome</keyword>
<reference evidence="2 3" key="1">
    <citation type="submission" date="2015-04" db="EMBL/GenBank/DDBJ databases">
        <title>Draft genome sequence of Rathayibacter toxicus strain FH-142 (AKA 70134 or CS 32), a Western Australian isolate.</title>
        <authorList>
            <consortium name="Consortium for Microbial Forensics and Genomics (microFORGE)"/>
            <person name="Knight B.M."/>
            <person name="Roberts D.P."/>
            <person name="Lin D."/>
            <person name="Hari K."/>
            <person name="Fletcher J."/>
            <person name="Melcher U."/>
            <person name="Blagden T."/>
            <person name="Luster D.G."/>
            <person name="Sechler A.J."/>
            <person name="Schneider W.L."/>
            <person name="Winegar R.A."/>
        </authorList>
    </citation>
    <scope>NUCLEOTIDE SEQUENCE [LARGE SCALE GENOMIC DNA]</scope>
    <source>
        <strain evidence="2 3">FH142</strain>
    </source>
</reference>
<dbReference type="KEGG" id="rtc:APU90_06895"/>
<dbReference type="Pfam" id="PF00403">
    <property type="entry name" value="HMA"/>
    <property type="match status" value="1"/>
</dbReference>
<feature type="domain" description="HMA" evidence="1">
    <location>
        <begin position="1"/>
        <end position="60"/>
    </location>
</feature>
<proteinExistence type="predicted"/>
<organism evidence="2 3">
    <name type="scientific">Rathayibacter toxicus</name>
    <dbReference type="NCBI Taxonomy" id="145458"/>
    <lineage>
        <taxon>Bacteria</taxon>
        <taxon>Bacillati</taxon>
        <taxon>Actinomycetota</taxon>
        <taxon>Actinomycetes</taxon>
        <taxon>Micrococcales</taxon>
        <taxon>Microbacteriaceae</taxon>
        <taxon>Rathayibacter</taxon>
    </lineage>
</organism>
<evidence type="ECO:0000313" key="2">
    <source>
        <dbReference type="EMBL" id="KKM46830.1"/>
    </source>
</evidence>
<accession>A0A0U1PV95</accession>
<protein>
    <recommendedName>
        <fullName evidence="1">HMA domain-containing protein</fullName>
    </recommendedName>
</protein>
<comment type="caution">
    <text evidence="2">The sequence shown here is derived from an EMBL/GenBank/DDBJ whole genome shotgun (WGS) entry which is preliminary data.</text>
</comment>